<sequence length="88" mass="10646">MSLVLENLKCDIIEFDALYKENENQEAWKQALGLYRGPLLMEDFYEWTEVLEAYYDFRYLELLDKLATYYENKGLKKAAEDILEYLRE</sequence>
<protein>
    <submittedName>
        <fullName evidence="1">Uncharacterized protein</fullName>
    </submittedName>
</protein>
<proteinExistence type="predicted"/>
<reference evidence="1 2" key="1">
    <citation type="submission" date="2016-10" db="EMBL/GenBank/DDBJ databases">
        <authorList>
            <person name="de Groot N.N."/>
        </authorList>
    </citation>
    <scope>NUCLEOTIDE SEQUENCE [LARGE SCALE GENOMIC DNA]</scope>
    <source>
        <strain evidence="1 2">DSM 2179</strain>
    </source>
</reference>
<name>A0A1H7CR38_9FIRM</name>
<keyword evidence="2" id="KW-1185">Reference proteome</keyword>
<dbReference type="InterPro" id="IPR011990">
    <property type="entry name" value="TPR-like_helical_dom_sf"/>
</dbReference>
<organism evidence="1 2">
    <name type="scientific">Propionispira arboris</name>
    <dbReference type="NCBI Taxonomy" id="84035"/>
    <lineage>
        <taxon>Bacteria</taxon>
        <taxon>Bacillati</taxon>
        <taxon>Bacillota</taxon>
        <taxon>Negativicutes</taxon>
        <taxon>Selenomonadales</taxon>
        <taxon>Selenomonadaceae</taxon>
        <taxon>Propionispira</taxon>
    </lineage>
</organism>
<dbReference type="STRING" id="84035.SAMN05660742_12227"/>
<dbReference type="Gene3D" id="1.25.40.10">
    <property type="entry name" value="Tetratricopeptide repeat domain"/>
    <property type="match status" value="1"/>
</dbReference>
<accession>A0A1H7CR38</accession>
<dbReference type="Proteomes" id="UP000199662">
    <property type="component" value="Unassembled WGS sequence"/>
</dbReference>
<evidence type="ECO:0000313" key="2">
    <source>
        <dbReference type="Proteomes" id="UP000199662"/>
    </source>
</evidence>
<gene>
    <name evidence="1" type="ORF">SAMN05660742_12227</name>
</gene>
<dbReference type="EMBL" id="FNZK01000022">
    <property type="protein sequence ID" value="SEJ89200.1"/>
    <property type="molecule type" value="Genomic_DNA"/>
</dbReference>
<evidence type="ECO:0000313" key="1">
    <source>
        <dbReference type="EMBL" id="SEJ89200.1"/>
    </source>
</evidence>
<dbReference type="AlphaFoldDB" id="A0A1H7CR38"/>